<reference evidence="1" key="1">
    <citation type="journal article" date="2015" name="Nature">
        <title>Complex archaea that bridge the gap between prokaryotes and eukaryotes.</title>
        <authorList>
            <person name="Spang A."/>
            <person name="Saw J.H."/>
            <person name="Jorgensen S.L."/>
            <person name="Zaremba-Niedzwiedzka K."/>
            <person name="Martijn J."/>
            <person name="Lind A.E."/>
            <person name="van Eijk R."/>
            <person name="Schleper C."/>
            <person name="Guy L."/>
            <person name="Ettema T.J."/>
        </authorList>
    </citation>
    <scope>NUCLEOTIDE SEQUENCE</scope>
</reference>
<comment type="caution">
    <text evidence="1">The sequence shown here is derived from an EMBL/GenBank/DDBJ whole genome shotgun (WGS) entry which is preliminary data.</text>
</comment>
<dbReference type="AlphaFoldDB" id="A0A0F9L5W2"/>
<proteinExistence type="predicted"/>
<dbReference type="EMBL" id="LAZR01006696">
    <property type="protein sequence ID" value="KKM90249.1"/>
    <property type="molecule type" value="Genomic_DNA"/>
</dbReference>
<sequence>MAVIIPFADAQAHGSIANSVTFRRYKGKVVFQKKPHARVPGTSGQKLQREKFKDAWKAYHALDFWALEYVKAKAAEAQQYPANWFISQYLTDEIPSATVQYGIKDITDLDLPDIVGAVDLQAKFTLKARTDPATDVDLGNIHDKQNTFVDGAVAAPYDRAVLHIEQIAEVETVFPFNYPLLLWWKNFSDEAKHNLIRLPSMTLGRAPSTDPLNTIQHVSHITIYPPEIPFAGGVDLWFFWEYEDPWTKYFGAGLQYVIGRYAMAANWWPNDPSNFGIRLTNNIAEEFIIPDNTVIHFETTWKGVGAVEFDIIFPEVIMAGPGTIYLWVADDFSLWYDRAMTSLAKSATPFIREFFIANDFSIYYDKEMTQLANAPYF</sequence>
<accession>A0A0F9L5W2</accession>
<name>A0A0F9L5W2_9ZZZZ</name>
<gene>
    <name evidence="1" type="ORF">LCGC14_1240580</name>
</gene>
<evidence type="ECO:0000313" key="1">
    <source>
        <dbReference type="EMBL" id="KKM90249.1"/>
    </source>
</evidence>
<organism evidence="1">
    <name type="scientific">marine sediment metagenome</name>
    <dbReference type="NCBI Taxonomy" id="412755"/>
    <lineage>
        <taxon>unclassified sequences</taxon>
        <taxon>metagenomes</taxon>
        <taxon>ecological metagenomes</taxon>
    </lineage>
</organism>
<protein>
    <submittedName>
        <fullName evidence="1">Uncharacterized protein</fullName>
    </submittedName>
</protein>